<keyword evidence="2 3" id="KW-0326">Glycosidase</keyword>
<dbReference type="Gene3D" id="3.20.20.80">
    <property type="entry name" value="Glycosidases"/>
    <property type="match status" value="1"/>
</dbReference>
<dbReference type="PROSITE" id="PS00659">
    <property type="entry name" value="GLYCOSYL_HYDROL_F5"/>
    <property type="match status" value="1"/>
</dbReference>
<dbReference type="InterPro" id="IPR018087">
    <property type="entry name" value="Glyco_hydro_5_CS"/>
</dbReference>
<evidence type="ECO:0000313" key="6">
    <source>
        <dbReference type="Proteomes" id="UP001200642"/>
    </source>
</evidence>
<dbReference type="RefSeq" id="WP_317901656.1">
    <property type="nucleotide sequence ID" value="NZ_JAIRBC010000008.1"/>
</dbReference>
<dbReference type="EMBL" id="JAIRBC010000008">
    <property type="protein sequence ID" value="MCG2460511.1"/>
    <property type="molecule type" value="Genomic_DNA"/>
</dbReference>
<organism evidence="5 6">
    <name type="scientific">Cerina litoralis</name>
    <dbReference type="NCBI Taxonomy" id="2874477"/>
    <lineage>
        <taxon>Bacteria</taxon>
        <taxon>Pseudomonadati</taxon>
        <taxon>Bacteroidota</taxon>
        <taxon>Flavobacteriia</taxon>
        <taxon>Flavobacteriales</taxon>
        <taxon>Flavobacteriaceae</taxon>
        <taxon>Cerina</taxon>
    </lineage>
</organism>
<keyword evidence="6" id="KW-1185">Reference proteome</keyword>
<evidence type="ECO:0000313" key="5">
    <source>
        <dbReference type="EMBL" id="MCG2460511.1"/>
    </source>
</evidence>
<dbReference type="GO" id="GO:0004553">
    <property type="term" value="F:hydrolase activity, hydrolyzing O-glycosyl compounds"/>
    <property type="evidence" value="ECO:0007669"/>
    <property type="project" value="InterPro"/>
</dbReference>
<dbReference type="Proteomes" id="UP001200642">
    <property type="component" value="Unassembled WGS sequence"/>
</dbReference>
<dbReference type="SUPFAM" id="SSF51445">
    <property type="entry name" value="(Trans)glycosidases"/>
    <property type="match status" value="1"/>
</dbReference>
<dbReference type="AlphaFoldDB" id="A0AAE3EVN3"/>
<protein>
    <submittedName>
        <fullName evidence="5">Glycoside hydrolase family 5 protein</fullName>
    </submittedName>
</protein>
<gene>
    <name evidence="5" type="ORF">K8352_07110</name>
</gene>
<evidence type="ECO:0000256" key="1">
    <source>
        <dbReference type="ARBA" id="ARBA00022801"/>
    </source>
</evidence>
<feature type="domain" description="Glycoside hydrolase family 5" evidence="4">
    <location>
        <begin position="83"/>
        <end position="342"/>
    </location>
</feature>
<proteinExistence type="inferred from homology"/>
<comment type="similarity">
    <text evidence="3">Belongs to the glycosyl hydrolase 5 (cellulase A) family.</text>
</comment>
<dbReference type="InterPro" id="IPR001547">
    <property type="entry name" value="Glyco_hydro_5"/>
</dbReference>
<dbReference type="GO" id="GO:0000272">
    <property type="term" value="P:polysaccharide catabolic process"/>
    <property type="evidence" value="ECO:0007669"/>
    <property type="project" value="InterPro"/>
</dbReference>
<sequence length="388" mass="44814">MNYSFVLRQPLIYKTIFVVLLLVVVSCKENPKQTQTESEEHKTIVNPEGGIGLKDVISSDRNTPIKRYGQLKVVGNKILSECDKPVQLAGMSLFWHQWSGKEFWNANAFRWLRDDWKIQYIRAPIGVEPEDGYLEDPLTAQTIINNAVKAAIDMEIYIIVDWHANDIHLDQAKDFFGRIAKEYGGYPNVIYEIFNEPSGNTPEDLDEKWPQLKQYSEEIITTIREYDPDNIIIVPTPFWDQLVDQAAKNPIAKDSKGEPVKNIAYSLHFYAREHGEQLRKRADFALSKGLPIWVTQCGRVGVNFAKPRFENANLPDIKSWNLWQKWMDDNNISYSKWSLGTKDETSSSLYPTANPNGYWTNTDLTPEGIWNRSHFRERYNKGWSPGCD</sequence>
<name>A0AAE3EVN3_9FLAO</name>
<evidence type="ECO:0000256" key="3">
    <source>
        <dbReference type="RuleBase" id="RU361153"/>
    </source>
</evidence>
<reference evidence="5" key="1">
    <citation type="submission" date="2023-02" db="EMBL/GenBank/DDBJ databases">
        <title>Genome of Flavobacteriaceae gen. nov. sp. strain F89.</title>
        <authorList>
            <person name="Wang Y."/>
        </authorList>
    </citation>
    <scope>NUCLEOTIDE SEQUENCE</scope>
    <source>
        <strain evidence="5">F89</strain>
    </source>
</reference>
<dbReference type="PANTHER" id="PTHR34142">
    <property type="entry name" value="ENDO-BETA-1,4-GLUCANASE A"/>
    <property type="match status" value="1"/>
</dbReference>
<dbReference type="Pfam" id="PF00150">
    <property type="entry name" value="Cellulase"/>
    <property type="match status" value="1"/>
</dbReference>
<dbReference type="PANTHER" id="PTHR34142:SF1">
    <property type="entry name" value="GLYCOSIDE HYDROLASE FAMILY 5 DOMAIN-CONTAINING PROTEIN"/>
    <property type="match status" value="1"/>
</dbReference>
<comment type="caution">
    <text evidence="5">The sequence shown here is derived from an EMBL/GenBank/DDBJ whole genome shotgun (WGS) entry which is preliminary data.</text>
</comment>
<evidence type="ECO:0000256" key="2">
    <source>
        <dbReference type="ARBA" id="ARBA00023295"/>
    </source>
</evidence>
<keyword evidence="1 3" id="KW-0378">Hydrolase</keyword>
<accession>A0AAE3EVN3</accession>
<dbReference type="InterPro" id="IPR017853">
    <property type="entry name" value="GH"/>
</dbReference>
<evidence type="ECO:0000259" key="4">
    <source>
        <dbReference type="Pfam" id="PF00150"/>
    </source>
</evidence>